<keyword evidence="4" id="KW-1185">Reference proteome</keyword>
<evidence type="ECO:0000313" key="4">
    <source>
        <dbReference type="Proteomes" id="UP000185744"/>
    </source>
</evidence>
<evidence type="ECO:0000259" key="1">
    <source>
        <dbReference type="Pfam" id="PF01368"/>
    </source>
</evidence>
<feature type="domain" description="DHHA1" evidence="2">
    <location>
        <begin position="344"/>
        <end position="435"/>
    </location>
</feature>
<dbReference type="FunCoup" id="A0A1Q6DV96">
    <property type="interactions" value="7"/>
</dbReference>
<proteinExistence type="predicted"/>
<keyword evidence="3" id="KW-0540">Nuclease</keyword>
<dbReference type="InterPro" id="IPR003156">
    <property type="entry name" value="DHHA1_dom"/>
</dbReference>
<dbReference type="InParanoid" id="A0A1Q6DV96"/>
<protein>
    <submittedName>
        <fullName evidence="3">Single-stranded DNA-specific exonuclease RecJ</fullName>
    </submittedName>
</protein>
<evidence type="ECO:0000313" key="3">
    <source>
        <dbReference type="EMBL" id="OKY78232.1"/>
    </source>
</evidence>
<dbReference type="STRING" id="1903181.BTN85_0719"/>
<dbReference type="InterPro" id="IPR038763">
    <property type="entry name" value="DHH_sf"/>
</dbReference>
<name>A0A1Q6DV96_METT1</name>
<dbReference type="AlphaFoldDB" id="A0A1Q6DV96"/>
<gene>
    <name evidence="3" type="ORF">BTN85_0719</name>
</gene>
<reference evidence="3" key="1">
    <citation type="submission" date="2016-12" db="EMBL/GenBank/DDBJ databases">
        <title>Discovery of methanogenic haloarchaea.</title>
        <authorList>
            <person name="Sorokin D.Y."/>
            <person name="Makarova K.S."/>
            <person name="Abbas B."/>
            <person name="Ferrer M."/>
            <person name="Golyshin P.N."/>
        </authorList>
    </citation>
    <scope>NUCLEOTIDE SEQUENCE [LARGE SCALE GENOMIC DNA]</scope>
    <source>
        <strain evidence="3">HMET1</strain>
    </source>
</reference>
<dbReference type="GO" id="GO:0003676">
    <property type="term" value="F:nucleic acid binding"/>
    <property type="evidence" value="ECO:0007669"/>
    <property type="project" value="InterPro"/>
</dbReference>
<dbReference type="Pfam" id="PF02272">
    <property type="entry name" value="DHHA1"/>
    <property type="match status" value="1"/>
</dbReference>
<dbReference type="InterPro" id="IPR051673">
    <property type="entry name" value="SSDNA_exonuclease_RecJ"/>
</dbReference>
<dbReference type="Gene3D" id="3.10.310.30">
    <property type="match status" value="1"/>
</dbReference>
<sequence length="438" mass="48761">MKHKLKDKAKEISEKLHNSDFIRCISHNDADGITSAGILCNALHREETPFHVTIVGRPSRSICDKINQDDSETVIFFDMGSGDPEIIQEIDKDVIVVDHHPPSYKEGIADIHMNPYHFDVNGTWEVSAAGLSYLIAKEMNEENIDLSKIAIAGAVGDRQHLPMKGINLEILREAQRNNIIEVNKGISYSGSIRESLTTSTDPYVQEYSKDETKVSELIDDLGINEDSSIWEIEEEKKNKLIQILTLKLIEQGADLDRVKSIVGDVYNLNNGLVDTIDELTSLIDSSAREDKYGIALALTFGKKKYLKKAQKYKKNVNKELLGILDKINEIVKEREFFRFAKIDNQDIKGSVAGIAVDYLYSDKPFLALTVNKNVAVSARGNKTLLKKGLDLSEVMSYASKEAGGSGGGHDVASGARVPKENLSIFLNRVNEKLEEQLP</sequence>
<dbReference type="Proteomes" id="UP000185744">
    <property type="component" value="Unassembled WGS sequence"/>
</dbReference>
<dbReference type="PANTHER" id="PTHR30255:SF2">
    <property type="entry name" value="SINGLE-STRANDED-DNA-SPECIFIC EXONUCLEASE RECJ"/>
    <property type="match status" value="1"/>
</dbReference>
<comment type="caution">
    <text evidence="3">The sequence shown here is derived from an EMBL/GenBank/DDBJ whole genome shotgun (WGS) entry which is preliminary data.</text>
</comment>
<dbReference type="SUPFAM" id="SSF64182">
    <property type="entry name" value="DHH phosphoesterases"/>
    <property type="match status" value="1"/>
</dbReference>
<dbReference type="EMBL" id="MSDW01000001">
    <property type="protein sequence ID" value="OKY78232.1"/>
    <property type="molecule type" value="Genomic_DNA"/>
</dbReference>
<accession>A0A1Q6DV96</accession>
<dbReference type="Gene3D" id="3.90.1640.30">
    <property type="match status" value="1"/>
</dbReference>
<feature type="domain" description="DDH" evidence="1">
    <location>
        <begin position="25"/>
        <end position="147"/>
    </location>
</feature>
<keyword evidence="3" id="KW-0269">Exonuclease</keyword>
<dbReference type="GO" id="GO:0004527">
    <property type="term" value="F:exonuclease activity"/>
    <property type="evidence" value="ECO:0007669"/>
    <property type="project" value="UniProtKB-KW"/>
</dbReference>
<keyword evidence="3" id="KW-0378">Hydrolase</keyword>
<dbReference type="InterPro" id="IPR001667">
    <property type="entry name" value="DDH_dom"/>
</dbReference>
<evidence type="ECO:0000259" key="2">
    <source>
        <dbReference type="Pfam" id="PF02272"/>
    </source>
</evidence>
<dbReference type="PANTHER" id="PTHR30255">
    <property type="entry name" value="SINGLE-STRANDED-DNA-SPECIFIC EXONUCLEASE RECJ"/>
    <property type="match status" value="1"/>
</dbReference>
<dbReference type="Pfam" id="PF01368">
    <property type="entry name" value="DHH"/>
    <property type="match status" value="1"/>
</dbReference>
<organism evidence="3 4">
    <name type="scientific">Methanohalarchaeum thermophilum</name>
    <dbReference type="NCBI Taxonomy" id="1903181"/>
    <lineage>
        <taxon>Archaea</taxon>
        <taxon>Methanobacteriati</taxon>
        <taxon>Methanobacteriota</taxon>
        <taxon>Methanonatronarchaeia</taxon>
        <taxon>Methanonatronarchaeales</taxon>
        <taxon>Methanonatronarchaeaceae</taxon>
        <taxon>Candidatus Methanohalarchaeum</taxon>
    </lineage>
</organism>